<organism evidence="2 3">
    <name type="scientific">Microvenator marinus</name>
    <dbReference type="NCBI Taxonomy" id="2600177"/>
    <lineage>
        <taxon>Bacteria</taxon>
        <taxon>Deltaproteobacteria</taxon>
        <taxon>Bradymonadales</taxon>
        <taxon>Microvenatoraceae</taxon>
        <taxon>Microvenator</taxon>
    </lineage>
</organism>
<evidence type="ECO:0000313" key="3">
    <source>
        <dbReference type="Proteomes" id="UP000321595"/>
    </source>
</evidence>
<evidence type="ECO:0000313" key="2">
    <source>
        <dbReference type="EMBL" id="QED29931.1"/>
    </source>
</evidence>
<accession>A0A5B8XXN9</accession>
<feature type="region of interest" description="Disordered" evidence="1">
    <location>
        <begin position="1"/>
        <end position="23"/>
    </location>
</feature>
<sequence>MIESPTKVPDGMILQNPSTPGHHQYTSRAMPVTVLAMQSANVLGLDAPPDFPKPTETDYEAKVRLILDAPGHNNNPPTYKFQSNSGWLVTPAECLKIADGIDRQKEMLALHLFPDEGYSAEEGRLWLTCWANFNRLAATHGGYRVL</sequence>
<dbReference type="Proteomes" id="UP000321595">
    <property type="component" value="Chromosome"/>
</dbReference>
<dbReference type="OrthoDB" id="6454021at2"/>
<dbReference type="RefSeq" id="WP_146963164.1">
    <property type="nucleotide sequence ID" value="NZ_CP042467.1"/>
</dbReference>
<dbReference type="EMBL" id="CP042467">
    <property type="protein sequence ID" value="QED29931.1"/>
    <property type="molecule type" value="Genomic_DNA"/>
</dbReference>
<reference evidence="2 3" key="1">
    <citation type="submission" date="2019-08" db="EMBL/GenBank/DDBJ databases">
        <authorList>
            <person name="Liang Q."/>
        </authorList>
    </citation>
    <scope>NUCLEOTIDE SEQUENCE [LARGE SCALE GENOMIC DNA]</scope>
    <source>
        <strain evidence="2 3">V1718</strain>
    </source>
</reference>
<keyword evidence="3" id="KW-1185">Reference proteome</keyword>
<gene>
    <name evidence="2" type="ORF">FRD01_22375</name>
</gene>
<dbReference type="AlphaFoldDB" id="A0A5B8XXN9"/>
<protein>
    <submittedName>
        <fullName evidence="2">Uncharacterized protein</fullName>
    </submittedName>
</protein>
<dbReference type="KEGG" id="bbae:FRD01_22375"/>
<name>A0A5B8XXN9_9DELT</name>
<evidence type="ECO:0000256" key="1">
    <source>
        <dbReference type="SAM" id="MobiDB-lite"/>
    </source>
</evidence>
<proteinExistence type="predicted"/>